<dbReference type="GeneID" id="113713972"/>
<sequence length="329" mass="36598">MGRLKSLQVLSNFVVGKNSGSTIEELGKLPMLRGKLFLSRLKNVSAGRDAYMANMKGKKHLEKLTLKWNGDTNESQVAKDVLDKLQSRSNLKRLKIDGYCRTSFPNWLGNPSFSHLESLSISSCENCYILPALGQLQALQSLEINGLSKISTLPALGQLWSRKLLELVGMVFYRELGIIDCPKLIGELPRQLSSLQRLEIGGCHKLVLPNGQLGIFQGDVKQFSSLSVLKISWMENLKELCRELNKLASPEYLEIYNCGSILPSPMSYLPASLKTLVCGTCRNLELESETWQSGSLESLGLNGCRSLKALSLGSFHMLKHLRINLMPKN</sequence>
<proteinExistence type="predicted"/>
<dbReference type="OrthoDB" id="1741451at2759"/>
<protein>
    <submittedName>
        <fullName evidence="3">Disease resistance RPP13-like protein 1</fullName>
    </submittedName>
</protein>
<organism evidence="2 3">
    <name type="scientific">Coffea arabica</name>
    <name type="common">Arabian coffee</name>
    <dbReference type="NCBI Taxonomy" id="13443"/>
    <lineage>
        <taxon>Eukaryota</taxon>
        <taxon>Viridiplantae</taxon>
        <taxon>Streptophyta</taxon>
        <taxon>Embryophyta</taxon>
        <taxon>Tracheophyta</taxon>
        <taxon>Spermatophyta</taxon>
        <taxon>Magnoliopsida</taxon>
        <taxon>eudicotyledons</taxon>
        <taxon>Gunneridae</taxon>
        <taxon>Pentapetalae</taxon>
        <taxon>asterids</taxon>
        <taxon>lamiids</taxon>
        <taxon>Gentianales</taxon>
        <taxon>Rubiaceae</taxon>
        <taxon>Ixoroideae</taxon>
        <taxon>Gardenieae complex</taxon>
        <taxon>Bertiereae - Coffeeae clade</taxon>
        <taxon>Coffeeae</taxon>
        <taxon>Coffea</taxon>
    </lineage>
</organism>
<dbReference type="PANTHER" id="PTHR47186:SF18">
    <property type="entry name" value="RX N-TERMINAL DOMAIN-CONTAINING PROTEIN"/>
    <property type="match status" value="1"/>
</dbReference>
<reference evidence="3" key="2">
    <citation type="submission" date="2025-08" db="UniProtKB">
        <authorList>
            <consortium name="RefSeq"/>
        </authorList>
    </citation>
    <scope>IDENTIFICATION</scope>
    <source>
        <tissue evidence="3">Leaves</tissue>
    </source>
</reference>
<evidence type="ECO:0000259" key="1">
    <source>
        <dbReference type="Pfam" id="PF25019"/>
    </source>
</evidence>
<dbReference type="PANTHER" id="PTHR47186">
    <property type="entry name" value="LEUCINE-RICH REPEAT-CONTAINING PROTEIN 57"/>
    <property type="match status" value="1"/>
</dbReference>
<dbReference type="Pfam" id="PF25019">
    <property type="entry name" value="LRR_R13L1-DRL21"/>
    <property type="match status" value="1"/>
</dbReference>
<keyword evidence="2" id="KW-1185">Reference proteome</keyword>
<dbReference type="Proteomes" id="UP001652660">
    <property type="component" value="Chromosome 10c"/>
</dbReference>
<dbReference type="SUPFAM" id="SSF52058">
    <property type="entry name" value="L domain-like"/>
    <property type="match status" value="1"/>
</dbReference>
<accession>A0A6P6UTA1</accession>
<name>A0A6P6UTA1_COFAR</name>
<gene>
    <name evidence="3" type="primary">LOC113713972</name>
</gene>
<dbReference type="RefSeq" id="XP_027093571.1">
    <property type="nucleotide sequence ID" value="XM_027237770.1"/>
</dbReference>
<dbReference type="InterPro" id="IPR056789">
    <property type="entry name" value="LRR_R13L1-DRL21"/>
</dbReference>
<reference evidence="2" key="1">
    <citation type="journal article" date="2025" name="Foods">
        <title>Unveiling the Microbial Signatures of Arabica Coffee Cherries: Insights into Ripeness Specific Diversity, Functional Traits, and Implications for Quality and Safety.</title>
        <authorList>
            <consortium name="RefSeq"/>
            <person name="Tenea G.N."/>
            <person name="Cifuentes V."/>
            <person name="Reyes P."/>
            <person name="Cevallos-Vallejos M."/>
        </authorList>
    </citation>
    <scope>NUCLEOTIDE SEQUENCE [LARGE SCALE GENOMIC DNA]</scope>
</reference>
<dbReference type="Gene3D" id="3.80.10.10">
    <property type="entry name" value="Ribonuclease Inhibitor"/>
    <property type="match status" value="2"/>
</dbReference>
<feature type="domain" description="R13L1/DRL21-like LRR repeat region" evidence="1">
    <location>
        <begin position="23"/>
        <end position="146"/>
    </location>
</feature>
<evidence type="ECO:0000313" key="2">
    <source>
        <dbReference type="Proteomes" id="UP001652660"/>
    </source>
</evidence>
<evidence type="ECO:0000313" key="3">
    <source>
        <dbReference type="RefSeq" id="XP_027093571.1"/>
    </source>
</evidence>
<dbReference type="InterPro" id="IPR032675">
    <property type="entry name" value="LRR_dom_sf"/>
</dbReference>
<dbReference type="AlphaFoldDB" id="A0A6P6UTA1"/>